<dbReference type="InterPro" id="IPR011990">
    <property type="entry name" value="TPR-like_helical_dom_sf"/>
</dbReference>
<evidence type="ECO:0000313" key="11">
    <source>
        <dbReference type="EMBL" id="RZC57390.1"/>
    </source>
</evidence>
<accession>A0A4Y7JBK3</accession>
<keyword evidence="12" id="KW-1185">Reference proteome</keyword>
<dbReference type="PROSITE" id="PS51375">
    <property type="entry name" value="PPR"/>
    <property type="match status" value="2"/>
</dbReference>
<dbReference type="PROSITE" id="PS01226">
    <property type="entry name" value="HMG_COA_SYNTHASE"/>
    <property type="match status" value="1"/>
</dbReference>
<comment type="similarity">
    <text evidence="1">Belongs to the thiolase-like superfamily. HMG-CoA synthase family.</text>
</comment>
<dbReference type="SUPFAM" id="SSF53901">
    <property type="entry name" value="Thiolase-like"/>
    <property type="match status" value="2"/>
</dbReference>
<feature type="active site" description="Acyl-thioester intermediate" evidence="4">
    <location>
        <position position="120"/>
    </location>
</feature>
<evidence type="ECO:0000256" key="6">
    <source>
        <dbReference type="PROSITE-ProRule" id="PRU00708"/>
    </source>
</evidence>
<evidence type="ECO:0000256" key="2">
    <source>
        <dbReference type="ARBA" id="ARBA00022679"/>
    </source>
</evidence>
<gene>
    <name evidence="11" type="ORF">C5167_004694</name>
</gene>
<feature type="domain" description="DYW" evidence="10">
    <location>
        <begin position="986"/>
        <end position="1078"/>
    </location>
</feature>
<dbReference type="Pfam" id="PF13041">
    <property type="entry name" value="PPR_2"/>
    <property type="match status" value="2"/>
</dbReference>
<feature type="binding site" evidence="5">
    <location>
        <position position="212"/>
    </location>
    <ligand>
        <name>CoA</name>
        <dbReference type="ChEBI" id="CHEBI:57287"/>
    </ligand>
</feature>
<dbReference type="InterPro" id="IPR002885">
    <property type="entry name" value="PPR_rpt"/>
</dbReference>
<feature type="domain" description="Hydroxymethylglutaryl-coenzyme A synthase N-terminal" evidence="8">
    <location>
        <begin position="6"/>
        <end position="177"/>
    </location>
</feature>
<dbReference type="Pfam" id="PF01154">
    <property type="entry name" value="HMG_CoA_synt_N"/>
    <property type="match status" value="1"/>
</dbReference>
<feature type="repeat" description="PPR" evidence="6">
    <location>
        <begin position="836"/>
        <end position="870"/>
    </location>
</feature>
<dbReference type="STRING" id="3469.A0A4Y7JBK3"/>
<evidence type="ECO:0000256" key="5">
    <source>
        <dbReference type="PIRSR" id="PIRSR610122-2"/>
    </source>
</evidence>
<dbReference type="InterPro" id="IPR000590">
    <property type="entry name" value="HMG_CoA_synt_AS"/>
</dbReference>
<dbReference type="GO" id="GO:0008270">
    <property type="term" value="F:zinc ion binding"/>
    <property type="evidence" value="ECO:0007669"/>
    <property type="project" value="InterPro"/>
</dbReference>
<dbReference type="Proteomes" id="UP000316621">
    <property type="component" value="Chromosome 4"/>
</dbReference>
<evidence type="ECO:0000259" key="10">
    <source>
        <dbReference type="Pfam" id="PF14432"/>
    </source>
</evidence>
<keyword evidence="2" id="KW-0808">Transferase</keyword>
<evidence type="ECO:0000259" key="8">
    <source>
        <dbReference type="Pfam" id="PF01154"/>
    </source>
</evidence>
<dbReference type="GO" id="GO:0006084">
    <property type="term" value="P:acetyl-CoA metabolic process"/>
    <property type="evidence" value="ECO:0007669"/>
    <property type="project" value="InterPro"/>
</dbReference>
<dbReference type="Gene3D" id="1.25.40.10">
    <property type="entry name" value="Tetratricopeptide repeat domain"/>
    <property type="match status" value="2"/>
</dbReference>
<dbReference type="Gramene" id="RZC57390">
    <property type="protein sequence ID" value="RZC57390"/>
    <property type="gene ID" value="C5167_004694"/>
</dbReference>
<feature type="active site" description="Proton donor/acceptor" evidence="4">
    <location>
        <position position="250"/>
    </location>
</feature>
<organism evidence="11 12">
    <name type="scientific">Papaver somniferum</name>
    <name type="common">Opium poppy</name>
    <dbReference type="NCBI Taxonomy" id="3469"/>
    <lineage>
        <taxon>Eukaryota</taxon>
        <taxon>Viridiplantae</taxon>
        <taxon>Streptophyta</taxon>
        <taxon>Embryophyta</taxon>
        <taxon>Tracheophyta</taxon>
        <taxon>Spermatophyta</taxon>
        <taxon>Magnoliopsida</taxon>
        <taxon>Ranunculales</taxon>
        <taxon>Papaveraceae</taxon>
        <taxon>Papaveroideae</taxon>
        <taxon>Papaver</taxon>
    </lineage>
</organism>
<dbReference type="PANTHER" id="PTHR43323:SF2">
    <property type="entry name" value="HYDROXYMETHYLGLUTARYL-COA SYNTHASE"/>
    <property type="match status" value="1"/>
</dbReference>
<dbReference type="GO" id="GO:0004421">
    <property type="term" value="F:hydroxymethylglutaryl-CoA synthase activity"/>
    <property type="evidence" value="ECO:0007669"/>
    <property type="project" value="InterPro"/>
</dbReference>
<evidence type="ECO:0008006" key="13">
    <source>
        <dbReference type="Google" id="ProtNLM"/>
    </source>
</evidence>
<dbReference type="NCBIfam" id="TIGR01833">
    <property type="entry name" value="HMG-CoA-S_euk"/>
    <property type="match status" value="1"/>
</dbReference>
<dbReference type="InterPro" id="IPR010122">
    <property type="entry name" value="HMG_CoA_synthase_euk"/>
</dbReference>
<dbReference type="AlphaFoldDB" id="A0A4Y7JBK3"/>
<dbReference type="InterPro" id="IPR032867">
    <property type="entry name" value="DYW_dom"/>
</dbReference>
<feature type="active site" description="Proton donor/acceptor" evidence="4">
    <location>
        <position position="86"/>
    </location>
</feature>
<feature type="binding site" evidence="5">
    <location>
        <position position="259"/>
    </location>
    <ligand>
        <name>CoA</name>
        <dbReference type="ChEBI" id="CHEBI:57287"/>
    </ligand>
</feature>
<dbReference type="InterPro" id="IPR016039">
    <property type="entry name" value="Thiolase-like"/>
</dbReference>
<evidence type="ECO:0000256" key="4">
    <source>
        <dbReference type="PIRSR" id="PIRSR610122-1"/>
    </source>
</evidence>
<dbReference type="PANTHER" id="PTHR43323">
    <property type="entry name" value="3-HYDROXY-3-METHYLGLUTARYL COENZYME A SYNTHASE"/>
    <property type="match status" value="1"/>
</dbReference>
<dbReference type="CDD" id="cd00827">
    <property type="entry name" value="init_cond_enzymes"/>
    <property type="match status" value="1"/>
</dbReference>
<feature type="region of interest" description="Disordered" evidence="7">
    <location>
        <begin position="585"/>
        <end position="607"/>
    </location>
</feature>
<dbReference type="Pfam" id="PF08610">
    <property type="entry name" value="Pex16"/>
    <property type="match status" value="1"/>
</dbReference>
<feature type="domain" description="Hydroxymethylglutaryl-coenzyme A synthase C-terminal" evidence="9">
    <location>
        <begin position="178"/>
        <end position="422"/>
    </location>
</feature>
<dbReference type="Pfam" id="PF14432">
    <property type="entry name" value="DYW_deaminase"/>
    <property type="match status" value="1"/>
</dbReference>
<reference evidence="11 12" key="1">
    <citation type="journal article" date="2018" name="Science">
        <title>The opium poppy genome and morphinan production.</title>
        <authorList>
            <person name="Guo L."/>
            <person name="Winzer T."/>
            <person name="Yang X."/>
            <person name="Li Y."/>
            <person name="Ning Z."/>
            <person name="He Z."/>
            <person name="Teodor R."/>
            <person name="Lu Y."/>
            <person name="Bowser T.A."/>
            <person name="Graham I.A."/>
            <person name="Ye K."/>
        </authorList>
    </citation>
    <scope>NUCLEOTIDE SEQUENCE [LARGE SCALE GENOMIC DNA]</scope>
    <source>
        <strain evidence="12">cv. HN1</strain>
        <tissue evidence="11">Leaves</tissue>
    </source>
</reference>
<feature type="binding site" evidence="5">
    <location>
        <position position="255"/>
    </location>
    <ligand>
        <name>CoA</name>
        <dbReference type="ChEBI" id="CHEBI:57287"/>
    </ligand>
</feature>
<evidence type="ECO:0000256" key="7">
    <source>
        <dbReference type="SAM" id="MobiDB-lite"/>
    </source>
</evidence>
<dbReference type="InterPro" id="IPR013528">
    <property type="entry name" value="HMG_CoA_synth_N"/>
</dbReference>
<dbReference type="GO" id="GO:0010142">
    <property type="term" value="P:farnesyl diphosphate biosynthetic process, mevalonate pathway"/>
    <property type="evidence" value="ECO:0007669"/>
    <property type="project" value="InterPro"/>
</dbReference>
<proteinExistence type="inferred from homology"/>
<protein>
    <recommendedName>
        <fullName evidence="13">Hydroxymethylglutaryl-CoA synthase</fullName>
    </recommendedName>
</protein>
<sequence length="1078" mass="121199">MGSNQKDVGILAMEMYFPPTCVQQEALEAHDGASKGKYTIGLGQDCMAFCSELEDVISMSLTAVSSLLEKYKIDPKQIGRLEVGSETVIDKSKSIKTFLMTIFEECDNTDIEGVDSTNACYGGTAALFNVVNWVESNSWDGRYGLVVCTDSAVYAEGPARPTGGAAAIAMLIGPDAPIAFESKYRGSHMSHVYDFYKPNLASEYPVVDGKLSQTCYLMALDSCYKRFCAKYEKCQGKQFSMDDADYFVFHSPYNKLVQKSFARLYFMDFLRNASSVDEASKEKLAPFAALSGEESYASRDLEKTSQTVAKNLYAEKVGPTTLLPKQVGNMYTASLYAAFASLLHNKNSSLGGKRVIMFSYGSGLSSTMFSFRMREGSHPFSLSNIATVMDVAHKLESRHEVTPEKFVETMQLMEHSVKSEGVVAKIFRVSFLSGVLISEVMELYTKWVRRNKDYVHSMESLANGLTWLLPERFSETEIGPEAVTAFLGIITSINEHIIDSDPLQRRMGSTEESSSSSFPWSLGISVLKDLETLVEVMAQHFYGDDKKWNFLAVTEGTKFLVRLALFRDSGYKMVLNGGEIANVDKRPEASNSEPRMGNSVRRDRFGRDPRSLEGRALSALSKFGEDARMISEPKWLNRFQNHRDPAMETPPPVPKKPTLSKIWSEKGVPGVLFLTAEVLHMSRPLIYVLLMRKYGVRSWLPWFLALSVDLTGMSILSHVRHSGHSRYGGSSSLSASEKDEVKRRKMLLAFYLMRDPFFSRYTRKRLDTVERVTDPIPIIGFLTAKIIELVIGAQTRKVVAFCALEDSGSLHYAHLVFTQIPNPTPYICNSIIREKSVVSWATMVDAYTQSDQPVKALELFQRMEVEQVNPNEVTLLNVLTACARARNLEMGKWVHKYIDDNGIGFSLVLTTALMDVYCKCGCFSLARELFDQIPEKNLFHWNIMINGHVEDSDYEEALSLFHEMQIKGIKADKVTMDMISKLKIAGYVPDNSEVLFEMDEEEKENALSMHSEKLAISFGLISTSPGTRIRVVKNLRVCNDCHSAAKLVSKVYNREIVLRDRNRFHHFKDGLCSCKDFW</sequence>
<dbReference type="FunFam" id="3.40.47.10:FF:000008">
    <property type="entry name" value="3-hydroxy-3-methylglutaryl coenzyme A synthase"/>
    <property type="match status" value="1"/>
</dbReference>
<evidence type="ECO:0000256" key="1">
    <source>
        <dbReference type="ARBA" id="ARBA00007061"/>
    </source>
</evidence>
<dbReference type="Gene3D" id="3.40.47.10">
    <property type="match status" value="1"/>
</dbReference>
<keyword evidence="3" id="KW-0677">Repeat</keyword>
<dbReference type="InterPro" id="IPR013746">
    <property type="entry name" value="HMG_CoA_synt_C_dom"/>
</dbReference>
<feature type="repeat" description="PPR" evidence="6">
    <location>
        <begin position="937"/>
        <end position="971"/>
    </location>
</feature>
<dbReference type="Pfam" id="PF08540">
    <property type="entry name" value="HMG_CoA_synt_C"/>
    <property type="match status" value="1"/>
</dbReference>
<dbReference type="EMBL" id="CM010718">
    <property type="protein sequence ID" value="RZC57390.1"/>
    <property type="molecule type" value="Genomic_DNA"/>
</dbReference>
<dbReference type="NCBIfam" id="TIGR00756">
    <property type="entry name" value="PPR"/>
    <property type="match status" value="3"/>
</dbReference>
<evidence type="ECO:0000259" key="9">
    <source>
        <dbReference type="Pfam" id="PF08540"/>
    </source>
</evidence>
<name>A0A4Y7JBK3_PAPSO</name>
<dbReference type="InterPro" id="IPR013919">
    <property type="entry name" value="Pex16"/>
</dbReference>
<evidence type="ECO:0000256" key="3">
    <source>
        <dbReference type="ARBA" id="ARBA00022737"/>
    </source>
</evidence>
<evidence type="ECO:0000313" key="12">
    <source>
        <dbReference type="Proteomes" id="UP000316621"/>
    </source>
</evidence>